<dbReference type="eggNOG" id="COG3743">
    <property type="taxonomic scope" value="Bacteria"/>
</dbReference>
<dbReference type="AlphaFoldDB" id="Q2LPN1"/>
<evidence type="ECO:0000313" key="3">
    <source>
        <dbReference type="Proteomes" id="UP000001933"/>
    </source>
</evidence>
<protein>
    <submittedName>
        <fullName evidence="2">Hypothetical cytosolic protein</fullName>
    </submittedName>
</protein>
<name>Q2LPN1_SYNAS</name>
<evidence type="ECO:0000313" key="2">
    <source>
        <dbReference type="EMBL" id="ABC76227.1"/>
    </source>
</evidence>
<sequence length="150" mass="16345">MRNVSGYSQNLYFIKEGSMRVEEIRGIEVAVVEKLNALGIKTAEDLLTAGKTPAERKDLAAKIGVDPKVVLGMVNRADLARVKGIGEVYSNLLEKAGVDTVVELAKRVPSNLHAKLAEQAKEGDATRTPTLAQVEDWVKQAKELGRAIEY</sequence>
<evidence type="ECO:0000259" key="1">
    <source>
        <dbReference type="Pfam" id="PF14229"/>
    </source>
</evidence>
<dbReference type="InterPro" id="IPR025567">
    <property type="entry name" value="DUF4332"/>
</dbReference>
<dbReference type="STRING" id="56780.SYN_02034"/>
<gene>
    <name evidence="2" type="ORF">SYN_02034</name>
</gene>
<dbReference type="EMBL" id="CP000252">
    <property type="protein sequence ID" value="ABC76227.1"/>
    <property type="molecule type" value="Genomic_DNA"/>
</dbReference>
<dbReference type="Proteomes" id="UP000001933">
    <property type="component" value="Chromosome"/>
</dbReference>
<dbReference type="InParanoid" id="Q2LPN1"/>
<dbReference type="Gene3D" id="1.10.150.20">
    <property type="entry name" value="5' to 3' exonuclease, C-terminal subdomain"/>
    <property type="match status" value="2"/>
</dbReference>
<accession>Q2LPN1</accession>
<reference evidence="2 3" key="1">
    <citation type="journal article" date="2007" name="Proc. Natl. Acad. Sci. U.S.A.">
        <title>The genome of Syntrophus aciditrophicus: life at the thermodynamic limit of microbial growth.</title>
        <authorList>
            <person name="McInerney M.J."/>
            <person name="Rohlin L."/>
            <person name="Mouttaki H."/>
            <person name="Kim U."/>
            <person name="Krupp R.S."/>
            <person name="Rios-Hernandez L."/>
            <person name="Sieber J."/>
            <person name="Struchtemeyer C.G."/>
            <person name="Bhattacharyya A."/>
            <person name="Campbell J.W."/>
            <person name="Gunsalus R.P."/>
        </authorList>
    </citation>
    <scope>NUCLEOTIDE SEQUENCE [LARGE SCALE GENOMIC DNA]</scope>
    <source>
        <strain evidence="2 3">SB</strain>
    </source>
</reference>
<proteinExistence type="predicted"/>
<dbReference type="HOGENOM" id="CLU_117602_1_0_7"/>
<dbReference type="Pfam" id="PF14229">
    <property type="entry name" value="DUF4332"/>
    <property type="match status" value="1"/>
</dbReference>
<feature type="domain" description="DUF4332" evidence="1">
    <location>
        <begin position="26"/>
        <end position="144"/>
    </location>
</feature>
<keyword evidence="3" id="KW-1185">Reference proteome</keyword>
<dbReference type="KEGG" id="sat:SYN_02034"/>
<organism evidence="2 3">
    <name type="scientific">Syntrophus aciditrophicus (strain SB)</name>
    <dbReference type="NCBI Taxonomy" id="56780"/>
    <lineage>
        <taxon>Bacteria</taxon>
        <taxon>Pseudomonadati</taxon>
        <taxon>Thermodesulfobacteriota</taxon>
        <taxon>Syntrophia</taxon>
        <taxon>Syntrophales</taxon>
        <taxon>Syntrophaceae</taxon>
        <taxon>Syntrophus</taxon>
    </lineage>
</organism>